<dbReference type="Proteomes" id="UP000814140">
    <property type="component" value="Unassembled WGS sequence"/>
</dbReference>
<organism evidence="1 2">
    <name type="scientific">Artomyces pyxidatus</name>
    <dbReference type="NCBI Taxonomy" id="48021"/>
    <lineage>
        <taxon>Eukaryota</taxon>
        <taxon>Fungi</taxon>
        <taxon>Dikarya</taxon>
        <taxon>Basidiomycota</taxon>
        <taxon>Agaricomycotina</taxon>
        <taxon>Agaricomycetes</taxon>
        <taxon>Russulales</taxon>
        <taxon>Auriscalpiaceae</taxon>
        <taxon>Artomyces</taxon>
    </lineage>
</organism>
<gene>
    <name evidence="1" type="ORF">BV25DRAFT_1858047</name>
</gene>
<keyword evidence="2" id="KW-1185">Reference proteome</keyword>
<protein>
    <submittedName>
        <fullName evidence="1">Uncharacterized protein</fullName>
    </submittedName>
</protein>
<name>A0ACB8SYM9_9AGAM</name>
<evidence type="ECO:0000313" key="2">
    <source>
        <dbReference type="Proteomes" id="UP000814140"/>
    </source>
</evidence>
<accession>A0ACB8SYM9</accession>
<reference evidence="1" key="2">
    <citation type="journal article" date="2022" name="New Phytol.">
        <title>Evolutionary transition to the ectomycorrhizal habit in the genomes of a hyperdiverse lineage of mushroom-forming fungi.</title>
        <authorList>
            <person name="Looney B."/>
            <person name="Miyauchi S."/>
            <person name="Morin E."/>
            <person name="Drula E."/>
            <person name="Courty P.E."/>
            <person name="Kohler A."/>
            <person name="Kuo A."/>
            <person name="LaButti K."/>
            <person name="Pangilinan J."/>
            <person name="Lipzen A."/>
            <person name="Riley R."/>
            <person name="Andreopoulos W."/>
            <person name="He G."/>
            <person name="Johnson J."/>
            <person name="Nolan M."/>
            <person name="Tritt A."/>
            <person name="Barry K.W."/>
            <person name="Grigoriev I.V."/>
            <person name="Nagy L.G."/>
            <person name="Hibbett D."/>
            <person name="Henrissat B."/>
            <person name="Matheny P.B."/>
            <person name="Labbe J."/>
            <person name="Martin F.M."/>
        </authorList>
    </citation>
    <scope>NUCLEOTIDE SEQUENCE</scope>
    <source>
        <strain evidence="1">HHB10654</strain>
    </source>
</reference>
<proteinExistence type="predicted"/>
<comment type="caution">
    <text evidence="1">The sequence shown here is derived from an EMBL/GenBank/DDBJ whole genome shotgun (WGS) entry which is preliminary data.</text>
</comment>
<reference evidence="1" key="1">
    <citation type="submission" date="2021-03" db="EMBL/GenBank/DDBJ databases">
        <authorList>
            <consortium name="DOE Joint Genome Institute"/>
            <person name="Ahrendt S."/>
            <person name="Looney B.P."/>
            <person name="Miyauchi S."/>
            <person name="Morin E."/>
            <person name="Drula E."/>
            <person name="Courty P.E."/>
            <person name="Chicoki N."/>
            <person name="Fauchery L."/>
            <person name="Kohler A."/>
            <person name="Kuo A."/>
            <person name="Labutti K."/>
            <person name="Pangilinan J."/>
            <person name="Lipzen A."/>
            <person name="Riley R."/>
            <person name="Andreopoulos W."/>
            <person name="He G."/>
            <person name="Johnson J."/>
            <person name="Barry K.W."/>
            <person name="Grigoriev I.V."/>
            <person name="Nagy L."/>
            <person name="Hibbett D."/>
            <person name="Henrissat B."/>
            <person name="Matheny P.B."/>
            <person name="Labbe J."/>
            <person name="Martin F."/>
        </authorList>
    </citation>
    <scope>NUCLEOTIDE SEQUENCE</scope>
    <source>
        <strain evidence="1">HHB10654</strain>
    </source>
</reference>
<sequence length="438" mass="46999">MSEGNATASGSGGPSKAIASLAKKPTDTTRSGTRKMTFVPTLPVRRKKEEVKQEPATLSAPSTSDRGGRGRGRGRGRGEGRGGAPPRPPPPEMTASGPFAMGPSRAGASGWRSTPRAAPTPIVPMGSGGSAAVGANLTRTAAPTLKKERGEKLVQVEDDAEVYSDPDEGVEIVDMENVRTMDWMAPESLRREREGDKKKKKAAKVKEDEERQAAKAKGVAPADAMEVEDRTPVAEEAGDVNLANALDLSESEDEEEMEDLVEDFAQHDDEIGTGHERLYFFQFPEPFPTFSAKSVPPPDTKGKGKAPEGTAGKRVSFSDDTKPPASTIMPLPEDVDKPQPIEHVDGIIGQLEIYQSGAVKMRLANGILMDVTAATQPSFLQQAVHVDQKKKSLQVLGEVSRRFVVTPNVDTLLAAMTQAEEDARLKFEDENLISMDTT</sequence>
<evidence type="ECO:0000313" key="1">
    <source>
        <dbReference type="EMBL" id="KAI0060961.1"/>
    </source>
</evidence>
<dbReference type="EMBL" id="MU277215">
    <property type="protein sequence ID" value="KAI0060961.1"/>
    <property type="molecule type" value="Genomic_DNA"/>
</dbReference>